<reference evidence="2 3" key="1">
    <citation type="journal article" date="2019" name="Int. J. Syst. Evol. Microbiol.">
        <title>The Global Catalogue of Microorganisms (GCM) 10K type strain sequencing project: providing services to taxonomists for standard genome sequencing and annotation.</title>
        <authorList>
            <consortium name="The Broad Institute Genomics Platform"/>
            <consortium name="The Broad Institute Genome Sequencing Center for Infectious Disease"/>
            <person name="Wu L."/>
            <person name="Ma J."/>
        </authorList>
    </citation>
    <scope>NUCLEOTIDE SEQUENCE [LARGE SCALE GENOMIC DNA]</scope>
    <source>
        <strain evidence="2 3">CGMCC 1.12121</strain>
    </source>
</reference>
<dbReference type="InterPro" id="IPR008719">
    <property type="entry name" value="N2O_reductase_NosL"/>
</dbReference>
<proteinExistence type="predicted"/>
<gene>
    <name evidence="2" type="ORF">ACFSBX_14750</name>
</gene>
<sequence>MSDSHDHDGLTRRRALGAGGAVLTLALAGCSGTGDGGTTETETATPTQTETETPTAEPTTTEAGKASRRPLEVPEDANCAVCNMKPAKFPDYNAQLQYESSDPKFFCSNGCMASFAADQGHFEEAYADASITAAFVHDHATTDWIDGLGASYVLEMDSERVDDPMRINPLAFDTEANATAYVEQYDDLTADDVVGFDAFDRDLAEQYRASFFE</sequence>
<dbReference type="PANTHER" id="PTHR41247:SF1">
    <property type="entry name" value="HTH-TYPE TRANSCRIPTIONAL REPRESSOR YCNK"/>
    <property type="match status" value="1"/>
</dbReference>
<evidence type="ECO:0000313" key="2">
    <source>
        <dbReference type="EMBL" id="MFD1600220.1"/>
    </source>
</evidence>
<name>A0ABD6CR32_9EURY</name>
<dbReference type="PROSITE" id="PS51318">
    <property type="entry name" value="TAT"/>
    <property type="match status" value="1"/>
</dbReference>
<organism evidence="2 3">
    <name type="scientific">Halobellus rarus</name>
    <dbReference type="NCBI Taxonomy" id="1126237"/>
    <lineage>
        <taxon>Archaea</taxon>
        <taxon>Methanobacteriati</taxon>
        <taxon>Methanobacteriota</taxon>
        <taxon>Stenosarchaea group</taxon>
        <taxon>Halobacteria</taxon>
        <taxon>Halobacteriales</taxon>
        <taxon>Haloferacaceae</taxon>
        <taxon>Halobellus</taxon>
    </lineage>
</organism>
<evidence type="ECO:0000256" key="1">
    <source>
        <dbReference type="SAM" id="MobiDB-lite"/>
    </source>
</evidence>
<dbReference type="RefSeq" id="WP_256421763.1">
    <property type="nucleotide sequence ID" value="NZ_JANHDI010000009.1"/>
</dbReference>
<accession>A0ABD6CR32</accession>
<dbReference type="PANTHER" id="PTHR41247">
    <property type="entry name" value="HTH-TYPE TRANSCRIPTIONAL REPRESSOR YCNK"/>
    <property type="match status" value="1"/>
</dbReference>
<dbReference type="SUPFAM" id="SSF160387">
    <property type="entry name" value="NosL/MerB-like"/>
    <property type="match status" value="1"/>
</dbReference>
<dbReference type="InterPro" id="IPR006311">
    <property type="entry name" value="TAT_signal"/>
</dbReference>
<dbReference type="Pfam" id="PF05573">
    <property type="entry name" value="NosL"/>
    <property type="match status" value="1"/>
</dbReference>
<feature type="region of interest" description="Disordered" evidence="1">
    <location>
        <begin position="29"/>
        <end position="71"/>
    </location>
</feature>
<evidence type="ECO:0000313" key="3">
    <source>
        <dbReference type="Proteomes" id="UP001597085"/>
    </source>
</evidence>
<feature type="compositionally biased region" description="Low complexity" evidence="1">
    <location>
        <begin position="38"/>
        <end position="63"/>
    </location>
</feature>
<dbReference type="EMBL" id="JBHUDK010000014">
    <property type="protein sequence ID" value="MFD1600220.1"/>
    <property type="molecule type" value="Genomic_DNA"/>
</dbReference>
<keyword evidence="3" id="KW-1185">Reference proteome</keyword>
<dbReference type="Proteomes" id="UP001597085">
    <property type="component" value="Unassembled WGS sequence"/>
</dbReference>
<comment type="caution">
    <text evidence="2">The sequence shown here is derived from an EMBL/GenBank/DDBJ whole genome shotgun (WGS) entry which is preliminary data.</text>
</comment>
<protein>
    <submittedName>
        <fullName evidence="2">Nitrous oxide reductase accessory protein NosL</fullName>
    </submittedName>
</protein>
<dbReference type="AlphaFoldDB" id="A0ABD6CR32"/>